<keyword evidence="2" id="KW-1185">Reference proteome</keyword>
<dbReference type="AlphaFoldDB" id="A0A7W9G1L2"/>
<comment type="caution">
    <text evidence="1">The sequence shown here is derived from an EMBL/GenBank/DDBJ whole genome shotgun (WGS) entry which is preliminary data.</text>
</comment>
<dbReference type="Gene3D" id="3.40.50.2300">
    <property type="match status" value="3"/>
</dbReference>
<protein>
    <submittedName>
        <fullName evidence="1">ABC-type branched-subunit amino acid transport system substrate-binding protein</fullName>
    </submittedName>
</protein>
<reference evidence="1 2" key="1">
    <citation type="submission" date="2020-08" db="EMBL/GenBank/DDBJ databases">
        <title>Sequencing the genomes of 1000 actinobacteria strains.</title>
        <authorList>
            <person name="Klenk H.-P."/>
        </authorList>
    </citation>
    <scope>NUCLEOTIDE SEQUENCE [LARGE SCALE GENOMIC DNA]</scope>
    <source>
        <strain evidence="1 2">DSM 45507</strain>
    </source>
</reference>
<name>A0A7W9G1L2_9ACTN</name>
<evidence type="ECO:0000313" key="2">
    <source>
        <dbReference type="Proteomes" id="UP000579153"/>
    </source>
</evidence>
<dbReference type="EMBL" id="JACHMB010000001">
    <property type="protein sequence ID" value="MBB5775580.1"/>
    <property type="molecule type" value="Genomic_DNA"/>
</dbReference>
<dbReference type="SUPFAM" id="SSF53822">
    <property type="entry name" value="Periplasmic binding protein-like I"/>
    <property type="match status" value="1"/>
</dbReference>
<organism evidence="1 2">
    <name type="scientific">Nonomuraea jabiensis</name>
    <dbReference type="NCBI Taxonomy" id="882448"/>
    <lineage>
        <taxon>Bacteria</taxon>
        <taxon>Bacillati</taxon>
        <taxon>Actinomycetota</taxon>
        <taxon>Actinomycetes</taxon>
        <taxon>Streptosporangiales</taxon>
        <taxon>Streptosporangiaceae</taxon>
        <taxon>Nonomuraea</taxon>
    </lineage>
</organism>
<dbReference type="InterPro" id="IPR028082">
    <property type="entry name" value="Peripla_BP_I"/>
</dbReference>
<dbReference type="Proteomes" id="UP000579153">
    <property type="component" value="Unassembled WGS sequence"/>
</dbReference>
<sequence>MTSSRLRIGVPVSLSGKHARFGGQVRLGLEVWQSFHPAVELIVEDDHSEPRSLDVVLPRLAGQCDLLLGPYSTQLMRRAGRIGAALDMLIWNHGGSGDDVQAANPGHVVSVQTPAGRYAEPFVRRLAESGDRSPLRIVSGKGRFALQVAEGAARAAHAVGIPVVFGGPVDDSWNLFCAGAFDEDVEVVRRAGRARTICAVAAGVREFGAAVGDPRGIYGVGQWFPGGGGEVAFGLSEREFVAAYERRTGVPPNYIAVQGVAAAIIATHCAARAGGTGRAELWSAAAGLEAATLFGDFAIDPGTGLQTGHRAVLTRWESQGPVAA</sequence>
<dbReference type="RefSeq" id="WP_185069245.1">
    <property type="nucleotide sequence ID" value="NZ_JACHMB010000001.1"/>
</dbReference>
<proteinExistence type="predicted"/>
<gene>
    <name evidence="1" type="ORF">HD596_002336</name>
</gene>
<evidence type="ECO:0000313" key="1">
    <source>
        <dbReference type="EMBL" id="MBB5775580.1"/>
    </source>
</evidence>
<accession>A0A7W9G1L2</accession>